<feature type="compositionally biased region" description="Polar residues" evidence="1">
    <location>
        <begin position="256"/>
        <end position="269"/>
    </location>
</feature>
<feature type="region of interest" description="Disordered" evidence="1">
    <location>
        <begin position="224"/>
        <end position="269"/>
    </location>
</feature>
<organism evidence="2 3">
    <name type="scientific">Puccinia coronata f. sp. avenae</name>
    <dbReference type="NCBI Taxonomy" id="200324"/>
    <lineage>
        <taxon>Eukaryota</taxon>
        <taxon>Fungi</taxon>
        <taxon>Dikarya</taxon>
        <taxon>Basidiomycota</taxon>
        <taxon>Pucciniomycotina</taxon>
        <taxon>Pucciniomycetes</taxon>
        <taxon>Pucciniales</taxon>
        <taxon>Pucciniaceae</taxon>
        <taxon>Puccinia</taxon>
    </lineage>
</organism>
<feature type="compositionally biased region" description="Polar residues" evidence="1">
    <location>
        <begin position="1216"/>
        <end position="1226"/>
    </location>
</feature>
<feature type="compositionally biased region" description="Basic residues" evidence="1">
    <location>
        <begin position="145"/>
        <end position="155"/>
    </location>
</feature>
<feature type="region of interest" description="Disordered" evidence="1">
    <location>
        <begin position="722"/>
        <end position="836"/>
    </location>
</feature>
<dbReference type="Proteomes" id="UP000235388">
    <property type="component" value="Unassembled WGS sequence"/>
</dbReference>
<feature type="region of interest" description="Disordered" evidence="1">
    <location>
        <begin position="1007"/>
        <end position="1056"/>
    </location>
</feature>
<accession>A0A2N5T1C6</accession>
<feature type="compositionally biased region" description="Polar residues" evidence="1">
    <location>
        <begin position="445"/>
        <end position="459"/>
    </location>
</feature>
<name>A0A2N5T1C6_9BASI</name>
<feature type="region of interest" description="Disordered" evidence="1">
    <location>
        <begin position="658"/>
        <end position="692"/>
    </location>
</feature>
<feature type="region of interest" description="Disordered" evidence="1">
    <location>
        <begin position="1212"/>
        <end position="1255"/>
    </location>
</feature>
<gene>
    <name evidence="2" type="ORF">PCANC_18491</name>
</gene>
<dbReference type="STRING" id="200324.A0A2N5T1C6"/>
<feature type="region of interest" description="Disordered" evidence="1">
    <location>
        <begin position="117"/>
        <end position="176"/>
    </location>
</feature>
<reference evidence="2 3" key="1">
    <citation type="submission" date="2017-11" db="EMBL/GenBank/DDBJ databases">
        <title>De novo assembly and phasing of dikaryotic genomes from two isolates of Puccinia coronata f. sp. avenae, the causal agent of oat crown rust.</title>
        <authorList>
            <person name="Miller M.E."/>
            <person name="Zhang Y."/>
            <person name="Omidvar V."/>
            <person name="Sperschneider J."/>
            <person name="Schwessinger B."/>
            <person name="Raley C."/>
            <person name="Palmer J.M."/>
            <person name="Garnica D."/>
            <person name="Upadhyaya N."/>
            <person name="Rathjen J."/>
            <person name="Taylor J.M."/>
            <person name="Park R.F."/>
            <person name="Dodds P.N."/>
            <person name="Hirsch C.D."/>
            <person name="Kianian S.F."/>
            <person name="Figueroa M."/>
        </authorList>
    </citation>
    <scope>NUCLEOTIDE SEQUENCE [LARGE SCALE GENOMIC DNA]</scope>
    <source>
        <strain evidence="2">12NC29</strain>
    </source>
</reference>
<feature type="region of interest" description="Disordered" evidence="1">
    <location>
        <begin position="283"/>
        <end position="382"/>
    </location>
</feature>
<comment type="caution">
    <text evidence="2">The sequence shown here is derived from an EMBL/GenBank/DDBJ whole genome shotgun (WGS) entry which is preliminary data.</text>
</comment>
<feature type="region of interest" description="Disordered" evidence="1">
    <location>
        <begin position="860"/>
        <end position="912"/>
    </location>
</feature>
<feature type="compositionally biased region" description="Basic and acidic residues" evidence="1">
    <location>
        <begin position="125"/>
        <end position="138"/>
    </location>
</feature>
<feature type="compositionally biased region" description="Polar residues" evidence="1">
    <location>
        <begin position="777"/>
        <end position="818"/>
    </location>
</feature>
<evidence type="ECO:0000313" key="2">
    <source>
        <dbReference type="EMBL" id="PLW19284.1"/>
    </source>
</evidence>
<proteinExistence type="predicted"/>
<keyword evidence="3" id="KW-1185">Reference proteome</keyword>
<feature type="compositionally biased region" description="Polar residues" evidence="1">
    <location>
        <begin position="863"/>
        <end position="877"/>
    </location>
</feature>
<feature type="compositionally biased region" description="Polar residues" evidence="1">
    <location>
        <begin position="228"/>
        <end position="243"/>
    </location>
</feature>
<protein>
    <submittedName>
        <fullName evidence="2">Uncharacterized protein</fullName>
    </submittedName>
</protein>
<sequence length="1513" mass="165205">MTEQLRGDSINEEKWPPVQYPPRCRQAHLLNLYSQHLAGRLRPEEQKFDWPGASELNVPGLKHILKQHKIEYGSNVRRNVLERLYDTLKTRVQGNLKEPTNAQPGLLRGPIRDNHLVRQHPQPINDDRHSNKRPRIEEANIVVQRRPKRIKKRQPKPTAPESLQEDLPTNGENRGTLASVPLIDFSCSAPTGPTASTSNIPLRPAFNPELFPLIKYYNGDTPIDKSNARSNPNPMIPSSNARCGTSEELESSLSSKDLNSNPPILSRSEGSFNVLNSVQPARDSITTRTLHQPLVRGSLSNEENLTQTTTQSKQFDESNARSNRTPTIPLSDVGFVQLGEHPPSTVSRNAKSPGVLNNVPPAQGSINTQTPLRPIIPSNDSIDAQTPPCSIIPSTEQKLAQTTTATTQVDKSNARDVFGALAEEASLLNNGLNLNLPVVSRNTESLNAQPNVPPTQHSITTQTLRRPLTPRSLSTEEKLAPTTIASELDQPGKKEALSKALVCSPKLSCREDQERLSSAMVLYVPQNINTPPNKQPPPSSHSFPSRASIPENLDFNRTKEFTSSNLVTGCHNNLIPIDPHEPPIIDFASDLPTHCSKPIGEAAPVTQPLVSETHQNSALVSKKKSASEIKQVLSVSVSPQDPEITHTLTTVPVSSNLSTLPSEIRSPHSPVELSSSISPANIKLPDSPVGQHTSQIPVNALASETKQVDSVSLLPLTSKVISTYNNSPPPQGPESEQLTRQPSGKEVASEAEQADRVSLTPRTPEINSPCYNPPTPTFTQELHSESSLEYLPTSQVDADSEPSSVSEFSVDSAFGSTDQRLESISPPPENPLCEPASAVEPLIPHDRGSTHSIAALELPFNPQKPTNASPGSTTPADPNSMPPIEATSSPTRKRTKQRLVIDDSDDESRPVSPVADVSLAGTAVPGANASPPVATSFTINIAADPEDEEGAANGSEIRDWPDPDGKITAAQIRPILKANKVHYKSADSKVILLAKYRLLFSDKKGNSPRYSLRQCPDRANQQTTEAPPSVDRNASVPPNNPAQPNLPRPETQPAANTPAIPLLDIDINGSPAMSIQPLLPTITQSDEAPRLTIPSIDMNGFPAISIQPLLPTIAQPNEVPPSASAILSARREASHEPVSNWASDVFMANADNVHSADANRDNVNVLSSPAIEALASSIHSLAQASNQASIGTLKVIAEAFTTFNRTIASLPLGNLANMNPSPSPINSRRHRPQPSSNHDMEVDPPTTRQQGKRNCEIQSFVRQHCATMFGRCARDESYAPPATEEEQRGWIKRSAGDSSDDESDNEPASYNVGSDMELDEDYDPDFPYPNGPGHSAASPQALKIIWRTMRKAGVKSQAFMRVVRSGEYYPLTIEMCEQVDIQKCFATHVQGHIMRKYADNKKFTPEQLAAHQKSKRKNTRLATLKRWRLEEVVLHPNLINLIPIVEQCCSDDETDDEADPSLLRPGAPMRASVLKLPWRSEKVERIMIALDQLKARRRNYSVQQPNTPPPRVR</sequence>
<feature type="compositionally biased region" description="Pro residues" evidence="1">
    <location>
        <begin position="1038"/>
        <end position="1047"/>
    </location>
</feature>
<feature type="region of interest" description="Disordered" evidence="1">
    <location>
        <begin position="445"/>
        <end position="465"/>
    </location>
</feature>
<dbReference type="OrthoDB" id="2507552at2759"/>
<feature type="compositionally biased region" description="Polar residues" evidence="1">
    <location>
        <begin position="298"/>
        <end position="313"/>
    </location>
</feature>
<feature type="region of interest" description="Disordered" evidence="1">
    <location>
        <begin position="527"/>
        <end position="549"/>
    </location>
</feature>
<feature type="region of interest" description="Disordered" evidence="1">
    <location>
        <begin position="944"/>
        <end position="965"/>
    </location>
</feature>
<feature type="region of interest" description="Disordered" evidence="1">
    <location>
        <begin position="1277"/>
        <end position="1337"/>
    </location>
</feature>
<evidence type="ECO:0000256" key="1">
    <source>
        <dbReference type="SAM" id="MobiDB-lite"/>
    </source>
</evidence>
<dbReference type="EMBL" id="PGCJ01000815">
    <property type="protein sequence ID" value="PLW19284.1"/>
    <property type="molecule type" value="Genomic_DNA"/>
</dbReference>
<feature type="compositionally biased region" description="Basic and acidic residues" evidence="1">
    <location>
        <begin position="956"/>
        <end position="965"/>
    </location>
</feature>
<evidence type="ECO:0000313" key="3">
    <source>
        <dbReference type="Proteomes" id="UP000235388"/>
    </source>
</evidence>